<evidence type="ECO:0000313" key="3">
    <source>
        <dbReference type="EMBL" id="KAH8102040.1"/>
    </source>
</evidence>
<dbReference type="InterPro" id="IPR000210">
    <property type="entry name" value="BTB/POZ_dom"/>
</dbReference>
<sequence length="288" mass="32490">MSTAPSTRAASPSSMHTDKDSVTSLVETEQVAPLAARHSKYYFEHDEMAIFLIEGQLFRIHKYFLQRESECFGGMFSLPPGESASTEGRTDNSPIVLPHVTAKEFECLLDFFYYGKLTESDSMHQGHVSQAQQPPLLDTATWIILLDISTRLAFHRLRERAISELEDWCIPDPIERISLAQKYDIPSWLRSAYTDTCCRDRPLEVWEAEKIGLATAIQLAKGREVVLKLQKEQPTAKEAALFTSSPPAWRRSSRGDRHHNQVAAIVDIIFLPAKPSNPSDELPPPKPE</sequence>
<accession>A0A8K0URZ2</accession>
<dbReference type="Proteomes" id="UP000813824">
    <property type="component" value="Unassembled WGS sequence"/>
</dbReference>
<feature type="domain" description="BTB" evidence="2">
    <location>
        <begin position="47"/>
        <end position="121"/>
    </location>
</feature>
<proteinExistence type="predicted"/>
<dbReference type="Pfam" id="PF00651">
    <property type="entry name" value="BTB"/>
    <property type="match status" value="1"/>
</dbReference>
<dbReference type="Gene3D" id="3.30.710.10">
    <property type="entry name" value="Potassium Channel Kv1.1, Chain A"/>
    <property type="match status" value="1"/>
</dbReference>
<evidence type="ECO:0000313" key="4">
    <source>
        <dbReference type="Proteomes" id="UP000813824"/>
    </source>
</evidence>
<gene>
    <name evidence="3" type="ORF">BXZ70DRAFT_906048</name>
</gene>
<dbReference type="CDD" id="cd18186">
    <property type="entry name" value="BTB_POZ_ZBTB_KLHL-like"/>
    <property type="match status" value="1"/>
</dbReference>
<dbReference type="AlphaFoldDB" id="A0A8K0URZ2"/>
<comment type="caution">
    <text evidence="3">The sequence shown here is derived from an EMBL/GenBank/DDBJ whole genome shotgun (WGS) entry which is preliminary data.</text>
</comment>
<dbReference type="EMBL" id="JAEVFJ010000010">
    <property type="protein sequence ID" value="KAH8102040.1"/>
    <property type="molecule type" value="Genomic_DNA"/>
</dbReference>
<feature type="compositionally biased region" description="Low complexity" evidence="1">
    <location>
        <begin position="1"/>
        <end position="14"/>
    </location>
</feature>
<name>A0A8K0URZ2_9AGAR</name>
<dbReference type="SMART" id="SM00225">
    <property type="entry name" value="BTB"/>
    <property type="match status" value="1"/>
</dbReference>
<protein>
    <recommendedName>
        <fullName evidence="2">BTB domain-containing protein</fullName>
    </recommendedName>
</protein>
<dbReference type="PROSITE" id="PS50097">
    <property type="entry name" value="BTB"/>
    <property type="match status" value="1"/>
</dbReference>
<feature type="region of interest" description="Disordered" evidence="1">
    <location>
        <begin position="1"/>
        <end position="23"/>
    </location>
</feature>
<reference evidence="3" key="1">
    <citation type="journal article" date="2021" name="New Phytol.">
        <title>Evolutionary innovations through gain and loss of genes in the ectomycorrhizal Boletales.</title>
        <authorList>
            <person name="Wu G."/>
            <person name="Miyauchi S."/>
            <person name="Morin E."/>
            <person name="Kuo A."/>
            <person name="Drula E."/>
            <person name="Varga T."/>
            <person name="Kohler A."/>
            <person name="Feng B."/>
            <person name="Cao Y."/>
            <person name="Lipzen A."/>
            <person name="Daum C."/>
            <person name="Hundley H."/>
            <person name="Pangilinan J."/>
            <person name="Johnson J."/>
            <person name="Barry K."/>
            <person name="LaButti K."/>
            <person name="Ng V."/>
            <person name="Ahrendt S."/>
            <person name="Min B."/>
            <person name="Choi I.G."/>
            <person name="Park H."/>
            <person name="Plett J.M."/>
            <person name="Magnuson J."/>
            <person name="Spatafora J.W."/>
            <person name="Nagy L.G."/>
            <person name="Henrissat B."/>
            <person name="Grigoriev I.V."/>
            <person name="Yang Z.L."/>
            <person name="Xu J."/>
            <person name="Martin F.M."/>
        </authorList>
    </citation>
    <scope>NUCLEOTIDE SEQUENCE</scope>
    <source>
        <strain evidence="3">KKN 215</strain>
    </source>
</reference>
<evidence type="ECO:0000256" key="1">
    <source>
        <dbReference type="SAM" id="MobiDB-lite"/>
    </source>
</evidence>
<dbReference type="SUPFAM" id="SSF54695">
    <property type="entry name" value="POZ domain"/>
    <property type="match status" value="1"/>
</dbReference>
<evidence type="ECO:0000259" key="2">
    <source>
        <dbReference type="PROSITE" id="PS50097"/>
    </source>
</evidence>
<dbReference type="OrthoDB" id="3223751at2759"/>
<organism evidence="3 4">
    <name type="scientific">Cristinia sonorae</name>
    <dbReference type="NCBI Taxonomy" id="1940300"/>
    <lineage>
        <taxon>Eukaryota</taxon>
        <taxon>Fungi</taxon>
        <taxon>Dikarya</taxon>
        <taxon>Basidiomycota</taxon>
        <taxon>Agaricomycotina</taxon>
        <taxon>Agaricomycetes</taxon>
        <taxon>Agaricomycetidae</taxon>
        <taxon>Agaricales</taxon>
        <taxon>Pleurotineae</taxon>
        <taxon>Stephanosporaceae</taxon>
        <taxon>Cristinia</taxon>
    </lineage>
</organism>
<dbReference type="InterPro" id="IPR011333">
    <property type="entry name" value="SKP1/BTB/POZ_sf"/>
</dbReference>
<keyword evidence="4" id="KW-1185">Reference proteome</keyword>